<keyword evidence="1" id="KW-0812">Transmembrane</keyword>
<reference evidence="3" key="1">
    <citation type="thesis" date="2020" institute="ProQuest LLC" country="789 East Eisenhower Parkway, Ann Arbor, MI, USA">
        <title>Comparative Genomics and Chromosome Evolution.</title>
        <authorList>
            <person name="Mudd A.B."/>
        </authorList>
    </citation>
    <scope>NUCLEOTIDE SEQUENCE</scope>
    <source>
        <strain evidence="3">237g6f4</strain>
        <tissue evidence="3">Blood</tissue>
    </source>
</reference>
<evidence type="ECO:0000259" key="2">
    <source>
        <dbReference type="Pfam" id="PF10277"/>
    </source>
</evidence>
<organism evidence="3 4">
    <name type="scientific">Engystomops pustulosus</name>
    <name type="common">Tungara frog</name>
    <name type="synonym">Physalaemus pustulosus</name>
    <dbReference type="NCBI Taxonomy" id="76066"/>
    <lineage>
        <taxon>Eukaryota</taxon>
        <taxon>Metazoa</taxon>
        <taxon>Chordata</taxon>
        <taxon>Craniata</taxon>
        <taxon>Vertebrata</taxon>
        <taxon>Euteleostomi</taxon>
        <taxon>Amphibia</taxon>
        <taxon>Batrachia</taxon>
        <taxon>Anura</taxon>
        <taxon>Neobatrachia</taxon>
        <taxon>Hyloidea</taxon>
        <taxon>Leptodactylidae</taxon>
        <taxon>Leiuperinae</taxon>
        <taxon>Engystomops</taxon>
    </lineage>
</organism>
<dbReference type="InterPro" id="IPR019402">
    <property type="entry name" value="CWH43_N"/>
</dbReference>
<sequence length="138" mass="15156">MAVMNHHGPYNVTCSDDNPSKGDPKTCCNLDDVLLSGDIVDLRELRSRLCVFPLTLYIGGVFFIHESFLLQHLAAICEWIFVLDILVFYGTFAYEFGSVSTDTIMAALQSSAARSCKSPGSSSTSTHLNCNPERIAMI</sequence>
<accession>A0AAV7BPG9</accession>
<dbReference type="Pfam" id="PF10277">
    <property type="entry name" value="Frag1"/>
    <property type="match status" value="1"/>
</dbReference>
<dbReference type="AlphaFoldDB" id="A0AAV7BPG9"/>
<feature type="transmembrane region" description="Helical" evidence="1">
    <location>
        <begin position="49"/>
        <end position="65"/>
    </location>
</feature>
<evidence type="ECO:0000313" key="4">
    <source>
        <dbReference type="Proteomes" id="UP000824782"/>
    </source>
</evidence>
<keyword evidence="1" id="KW-0472">Membrane</keyword>
<keyword evidence="4" id="KW-1185">Reference proteome</keyword>
<keyword evidence="1" id="KW-1133">Transmembrane helix</keyword>
<feature type="transmembrane region" description="Helical" evidence="1">
    <location>
        <begin position="71"/>
        <end position="92"/>
    </location>
</feature>
<proteinExistence type="predicted"/>
<dbReference type="EMBL" id="WNYA01000004">
    <property type="protein sequence ID" value="KAG8574602.1"/>
    <property type="molecule type" value="Genomic_DNA"/>
</dbReference>
<comment type="caution">
    <text evidence="3">The sequence shown here is derived from an EMBL/GenBank/DDBJ whole genome shotgun (WGS) entry which is preliminary data.</text>
</comment>
<protein>
    <recommendedName>
        <fullName evidence="2">CWH43-like N-terminal domain-containing protein</fullName>
    </recommendedName>
</protein>
<dbReference type="Proteomes" id="UP000824782">
    <property type="component" value="Unassembled WGS sequence"/>
</dbReference>
<feature type="domain" description="CWH43-like N-terminal" evidence="2">
    <location>
        <begin position="51"/>
        <end position="98"/>
    </location>
</feature>
<evidence type="ECO:0000256" key="1">
    <source>
        <dbReference type="SAM" id="Phobius"/>
    </source>
</evidence>
<name>A0AAV7BPG9_ENGPU</name>
<evidence type="ECO:0000313" key="3">
    <source>
        <dbReference type="EMBL" id="KAG8574602.1"/>
    </source>
</evidence>
<gene>
    <name evidence="3" type="ORF">GDO81_009242</name>
</gene>